<keyword evidence="4" id="KW-0804">Transcription</keyword>
<dbReference type="Pfam" id="PF03466">
    <property type="entry name" value="LysR_substrate"/>
    <property type="match status" value="1"/>
</dbReference>
<evidence type="ECO:0000256" key="1">
    <source>
        <dbReference type="ARBA" id="ARBA00009437"/>
    </source>
</evidence>
<dbReference type="Proteomes" id="UP000297258">
    <property type="component" value="Unassembled WGS sequence"/>
</dbReference>
<dbReference type="Gene3D" id="1.10.10.10">
    <property type="entry name" value="Winged helix-like DNA-binding domain superfamily/Winged helix DNA-binding domain"/>
    <property type="match status" value="1"/>
</dbReference>
<keyword evidence="3" id="KW-0238">DNA-binding</keyword>
<protein>
    <submittedName>
        <fullName evidence="6">LysR family transcriptional regulator</fullName>
    </submittedName>
</protein>
<dbReference type="SUPFAM" id="SSF46785">
    <property type="entry name" value="Winged helix' DNA-binding domain"/>
    <property type="match status" value="1"/>
</dbReference>
<sequence>MDLSRIDLNLLVTLDLLLAERDVAKAARRLSLSEPEMWDRIARLRELMRDPLLVPYGRAMALTERALVLQAPLRQLLAQLGSLVAQHQPFDAATTHETFFIAASESAQVALCAPLIARLHAIAPGLRIEVQDLDPARLGEQLASGELDLILAPPQAMPPVLKRRDLYDERLVCLLRRAHPATACPLDLDAFCHLEHVVVSPDAESVAGYVDKTLQKAGRSRRVAASVPSFLLAVQLVGQTDLVATVPARLAQRLGDRVAVQASPLEAGVLPLQMGWHPRAQSDPAQRWLRDRVEEIAQAGALSA</sequence>
<comment type="caution">
    <text evidence="6">The sequence shown here is derived from an EMBL/GenBank/DDBJ whole genome shotgun (WGS) entry which is preliminary data.</text>
</comment>
<accession>A0A4Y9T2U9</accession>
<dbReference type="PANTHER" id="PTHR30118">
    <property type="entry name" value="HTH-TYPE TRANSCRIPTIONAL REGULATOR LEUO-RELATED"/>
    <property type="match status" value="1"/>
</dbReference>
<dbReference type="PANTHER" id="PTHR30118:SF15">
    <property type="entry name" value="TRANSCRIPTIONAL REGULATORY PROTEIN"/>
    <property type="match status" value="1"/>
</dbReference>
<dbReference type="InterPro" id="IPR005119">
    <property type="entry name" value="LysR_subst-bd"/>
</dbReference>
<reference evidence="6 7" key="1">
    <citation type="submission" date="2019-03" db="EMBL/GenBank/DDBJ databases">
        <title>Draft genome of Massilia hortus sp. nov., a novel bacterial species of the Oxalobacteraceae family.</title>
        <authorList>
            <person name="Peta V."/>
            <person name="Raths R."/>
            <person name="Bucking H."/>
        </authorList>
    </citation>
    <scope>NUCLEOTIDE SEQUENCE [LARGE SCALE GENOMIC DNA]</scope>
    <source>
        <strain evidence="6 7">ONC3</strain>
    </source>
</reference>
<evidence type="ECO:0000256" key="3">
    <source>
        <dbReference type="ARBA" id="ARBA00023125"/>
    </source>
</evidence>
<dbReference type="Pfam" id="PF00126">
    <property type="entry name" value="HTH_1"/>
    <property type="match status" value="1"/>
</dbReference>
<dbReference type="InterPro" id="IPR000847">
    <property type="entry name" value="LysR_HTH_N"/>
</dbReference>
<evidence type="ECO:0000256" key="4">
    <source>
        <dbReference type="ARBA" id="ARBA00023163"/>
    </source>
</evidence>
<dbReference type="OrthoDB" id="8557381at2"/>
<dbReference type="InterPro" id="IPR050389">
    <property type="entry name" value="LysR-type_TF"/>
</dbReference>
<dbReference type="GO" id="GO:0003700">
    <property type="term" value="F:DNA-binding transcription factor activity"/>
    <property type="evidence" value="ECO:0007669"/>
    <property type="project" value="InterPro"/>
</dbReference>
<evidence type="ECO:0000256" key="2">
    <source>
        <dbReference type="ARBA" id="ARBA00023015"/>
    </source>
</evidence>
<feature type="domain" description="HTH lysR-type" evidence="5">
    <location>
        <begin position="6"/>
        <end position="63"/>
    </location>
</feature>
<dbReference type="Gene3D" id="3.40.190.10">
    <property type="entry name" value="Periplasmic binding protein-like II"/>
    <property type="match status" value="2"/>
</dbReference>
<dbReference type="AlphaFoldDB" id="A0A4Y9T2U9"/>
<dbReference type="SUPFAM" id="SSF53850">
    <property type="entry name" value="Periplasmic binding protein-like II"/>
    <property type="match status" value="1"/>
</dbReference>
<dbReference type="EMBL" id="SPUM01000031">
    <property type="protein sequence ID" value="TFW34011.1"/>
    <property type="molecule type" value="Genomic_DNA"/>
</dbReference>
<proteinExistence type="inferred from homology"/>
<comment type="similarity">
    <text evidence="1">Belongs to the LysR transcriptional regulatory family.</text>
</comment>
<evidence type="ECO:0000313" key="7">
    <source>
        <dbReference type="Proteomes" id="UP000297258"/>
    </source>
</evidence>
<dbReference type="PROSITE" id="PS50931">
    <property type="entry name" value="HTH_LYSR"/>
    <property type="match status" value="1"/>
</dbReference>
<dbReference type="InterPro" id="IPR036390">
    <property type="entry name" value="WH_DNA-bd_sf"/>
</dbReference>
<dbReference type="RefSeq" id="WP_135188646.1">
    <property type="nucleotide sequence ID" value="NZ_SPUM01000031.1"/>
</dbReference>
<keyword evidence="2" id="KW-0805">Transcription regulation</keyword>
<evidence type="ECO:0000259" key="5">
    <source>
        <dbReference type="PROSITE" id="PS50931"/>
    </source>
</evidence>
<organism evidence="6 7">
    <name type="scientific">Massilia horti</name>
    <dbReference type="NCBI Taxonomy" id="2562153"/>
    <lineage>
        <taxon>Bacteria</taxon>
        <taxon>Pseudomonadati</taxon>
        <taxon>Pseudomonadota</taxon>
        <taxon>Betaproteobacteria</taxon>
        <taxon>Burkholderiales</taxon>
        <taxon>Oxalobacteraceae</taxon>
        <taxon>Telluria group</taxon>
        <taxon>Massilia</taxon>
    </lineage>
</organism>
<keyword evidence="7" id="KW-1185">Reference proteome</keyword>
<name>A0A4Y9T2U9_9BURK</name>
<gene>
    <name evidence="6" type="ORF">E4O92_04980</name>
</gene>
<dbReference type="GO" id="GO:0003677">
    <property type="term" value="F:DNA binding"/>
    <property type="evidence" value="ECO:0007669"/>
    <property type="project" value="UniProtKB-KW"/>
</dbReference>
<evidence type="ECO:0000313" key="6">
    <source>
        <dbReference type="EMBL" id="TFW34011.1"/>
    </source>
</evidence>
<dbReference type="InterPro" id="IPR036388">
    <property type="entry name" value="WH-like_DNA-bd_sf"/>
</dbReference>